<feature type="compositionally biased region" description="Polar residues" evidence="1">
    <location>
        <begin position="28"/>
        <end position="46"/>
    </location>
</feature>
<feature type="compositionally biased region" description="Pro residues" evidence="1">
    <location>
        <begin position="673"/>
        <end position="683"/>
    </location>
</feature>
<feature type="compositionally biased region" description="Polar residues" evidence="1">
    <location>
        <begin position="275"/>
        <end position="286"/>
    </location>
</feature>
<proteinExistence type="predicted"/>
<feature type="compositionally biased region" description="Acidic residues" evidence="1">
    <location>
        <begin position="976"/>
        <end position="1008"/>
    </location>
</feature>
<feature type="region of interest" description="Disordered" evidence="1">
    <location>
        <begin position="1"/>
        <end position="46"/>
    </location>
</feature>
<feature type="region of interest" description="Disordered" evidence="1">
    <location>
        <begin position="269"/>
        <end position="310"/>
    </location>
</feature>
<dbReference type="Proteomes" id="UP000078343">
    <property type="component" value="Unassembled WGS sequence"/>
</dbReference>
<feature type="compositionally biased region" description="Basic and acidic residues" evidence="1">
    <location>
        <begin position="1062"/>
        <end position="1087"/>
    </location>
</feature>
<feature type="compositionally biased region" description="Basic and acidic residues" evidence="1">
    <location>
        <begin position="639"/>
        <end position="654"/>
    </location>
</feature>
<dbReference type="GeneID" id="30006318"/>
<gene>
    <name evidence="2" type="ORF">AYL99_02148</name>
</gene>
<feature type="compositionally biased region" description="Polar residues" evidence="1">
    <location>
        <begin position="1"/>
        <end position="13"/>
    </location>
</feature>
<reference evidence="2 3" key="1">
    <citation type="submission" date="2016-04" db="EMBL/GenBank/DDBJ databases">
        <title>Draft genome of Fonsecaea erecta CBS 125763.</title>
        <authorList>
            <person name="Weiss V.A."/>
            <person name="Vicente V.A."/>
            <person name="Raittz R.T."/>
            <person name="Moreno L.F."/>
            <person name="De Souza E.M."/>
            <person name="Pedrosa F.O."/>
            <person name="Steffens M.B."/>
            <person name="Faoro H."/>
            <person name="Tadra-Sfeir M.Z."/>
            <person name="Najafzadeh M.J."/>
            <person name="Felipe M.S."/>
            <person name="Teixeira M."/>
            <person name="Sun J."/>
            <person name="Xi L."/>
            <person name="Gomes R."/>
            <person name="De Azevedo C.M."/>
            <person name="Salgado C.G."/>
            <person name="Da Silva M.B."/>
            <person name="Nascimento M.F."/>
            <person name="Queiroz-Telles F."/>
            <person name="Attili D.S."/>
            <person name="Gorbushina A."/>
        </authorList>
    </citation>
    <scope>NUCLEOTIDE SEQUENCE [LARGE SCALE GENOMIC DNA]</scope>
    <source>
        <strain evidence="2 3">CBS 125763</strain>
    </source>
</reference>
<evidence type="ECO:0000313" key="3">
    <source>
        <dbReference type="Proteomes" id="UP000078343"/>
    </source>
</evidence>
<feature type="region of interest" description="Disordered" evidence="1">
    <location>
        <begin position="728"/>
        <end position="748"/>
    </location>
</feature>
<dbReference type="RefSeq" id="XP_018696288.1">
    <property type="nucleotide sequence ID" value="XM_018833664.1"/>
</dbReference>
<evidence type="ECO:0000256" key="1">
    <source>
        <dbReference type="SAM" id="MobiDB-lite"/>
    </source>
</evidence>
<feature type="compositionally biased region" description="Polar residues" evidence="1">
    <location>
        <begin position="655"/>
        <end position="665"/>
    </location>
</feature>
<feature type="region of interest" description="Disordered" evidence="1">
    <location>
        <begin position="69"/>
        <end position="101"/>
    </location>
</feature>
<feature type="compositionally biased region" description="Polar residues" evidence="1">
    <location>
        <begin position="1049"/>
        <end position="1061"/>
    </location>
</feature>
<dbReference type="EMBL" id="LVYI01000002">
    <property type="protein sequence ID" value="OAP62921.1"/>
    <property type="molecule type" value="Genomic_DNA"/>
</dbReference>
<feature type="region of interest" description="Disordered" evidence="1">
    <location>
        <begin position="970"/>
        <end position="1155"/>
    </location>
</feature>
<dbReference type="OrthoDB" id="5371510at2759"/>
<comment type="caution">
    <text evidence="2">The sequence shown here is derived from an EMBL/GenBank/DDBJ whole genome shotgun (WGS) entry which is preliminary data.</text>
</comment>
<protein>
    <submittedName>
        <fullName evidence="2">Uncharacterized protein</fullName>
    </submittedName>
</protein>
<name>A0A178ZU12_9EURO</name>
<dbReference type="AlphaFoldDB" id="A0A178ZU12"/>
<sequence>MVLPSSNAATTNGGHDAVENPSGPHVPFSTQPSSMNTATATSGNPATDTLQTIEEQDFIRAVQLSLQDQAQVKHEPDTQPQIQKGFSHCQPSLPSSSSSSSWCEPSVPLVLSLNNEFTPLNDQMGDTAIYFGFPPQMPEQNDKDYQYIKQHFDRVHVVQSTNLRLMGQESRFAKELSNPTKLYRAERKLRKLGVLSRAEAAHGGKFKYYIDLRPPHEDEEAVILITDQTCTRGVLTWYLAMNKYGLSPLAVLGHDEFGVQPHIEEMLKPVAPQEPENSTSTSANTTKPRSKSESSSEKPAPPAPKQQISPEYSPLRHWSALERVLQAIQGNDPKLDSAPKVWTFFAVARYFGCATHERISGWIMTWLYAGNNSNFIQNNPEVAYRIGLGIKSPDLIKDSFSILVGERALVEVCGEFNPEILTRRRQSVHGRKLELLDDDERNRIDHAASSFVKRIREIVCSMCQDMDFLHDNAAYAILENAVGKTQKAMEVLKSTKTTVREYISSRIYYVLCQDQGNLRDLEPDPKSTLSFRSASGEDYSTVYRTLNQQMRHFTKTFWIALQYTQFDEGTHSTSNDGTIGWKMETKYHKHLQELHHDHSFNGVARVARSTFERKINLINQMFHYGEVVEGKRSPKRRKTNEAADADHAFRDTDNARLSPNVSMHATPSWRCAPPGPAPGTEPPVFPLRPNPMRTGGALQDMNNIPAYGSYGKRKEIPIRPKETVPATLQADSPPIAPVGAADTSSSSASDTFFNPYTGRHEEMNPTYEDELAPRTPNRIKQAFSNTNTDHEASRPLPPSFRYPIDPAALLTNVSTAIETICSRILFPPHLFHQTGLLPTDLYDNLLCLTDNEFRYLPLWVPGGNDDGTGGVYEGVPVPNLDPIQTGVESFGPGRIKRGFDQAETAGSDFDEISSSQAISTVGKASKLATDGTRTVKSVSSASTTTVKRETACADLLDNPAVIDHNVVHVDQVPSGTDEEGDTDMLDDEDLDDEDEDATAIADGDEDEFGGGGSDSDGFNWDDEPAGASPTDSKVFEGSVNQDGADHQSDQGQAHCYTQTSTHEAHQEDIETIPHDAGTDTATRDSGKGKAKAQNFPHGFVLPDLPRGAHDDPATETEQQQTRPLPQRPHPHRIDTSSSSSSSVVLIDADDDFEFI</sequence>
<feature type="compositionally biased region" description="Low complexity" evidence="1">
    <location>
        <begin position="91"/>
        <end position="101"/>
    </location>
</feature>
<accession>A0A178ZU12</accession>
<organism evidence="2 3">
    <name type="scientific">Fonsecaea erecta</name>
    <dbReference type="NCBI Taxonomy" id="1367422"/>
    <lineage>
        <taxon>Eukaryota</taxon>
        <taxon>Fungi</taxon>
        <taxon>Dikarya</taxon>
        <taxon>Ascomycota</taxon>
        <taxon>Pezizomycotina</taxon>
        <taxon>Eurotiomycetes</taxon>
        <taxon>Chaetothyriomycetidae</taxon>
        <taxon>Chaetothyriales</taxon>
        <taxon>Herpotrichiellaceae</taxon>
        <taxon>Fonsecaea</taxon>
    </lineage>
</organism>
<feature type="region of interest" description="Disordered" evidence="1">
    <location>
        <begin position="629"/>
        <end position="683"/>
    </location>
</feature>
<evidence type="ECO:0000313" key="2">
    <source>
        <dbReference type="EMBL" id="OAP62921.1"/>
    </source>
</evidence>
<keyword evidence="3" id="KW-1185">Reference proteome</keyword>